<proteinExistence type="predicted"/>
<gene>
    <name evidence="1" type="ORF">LPJ66_000317</name>
</gene>
<keyword evidence="2" id="KW-1185">Reference proteome</keyword>
<name>A0ACC1IWG4_9FUNG</name>
<reference evidence="1" key="1">
    <citation type="submission" date="2022-07" db="EMBL/GenBank/DDBJ databases">
        <title>Phylogenomic reconstructions and comparative analyses of Kickxellomycotina fungi.</title>
        <authorList>
            <person name="Reynolds N.K."/>
            <person name="Stajich J.E."/>
            <person name="Barry K."/>
            <person name="Grigoriev I.V."/>
            <person name="Crous P."/>
            <person name="Smith M.E."/>
        </authorList>
    </citation>
    <scope>NUCLEOTIDE SEQUENCE</scope>
    <source>
        <strain evidence="1">Benny 63K</strain>
    </source>
</reference>
<accession>A0ACC1IWG4</accession>
<evidence type="ECO:0000313" key="2">
    <source>
        <dbReference type="Proteomes" id="UP001150581"/>
    </source>
</evidence>
<dbReference type="Proteomes" id="UP001150581">
    <property type="component" value="Unassembled WGS sequence"/>
</dbReference>
<protein>
    <submittedName>
        <fullName evidence="1">Uncharacterized protein</fullName>
    </submittedName>
</protein>
<dbReference type="EMBL" id="JANBPG010000007">
    <property type="protein sequence ID" value="KAJ1902068.1"/>
    <property type="molecule type" value="Genomic_DNA"/>
</dbReference>
<sequence>MRRIVAPRKNAPRDFSLMPPPLPPKNITRKYGVRGCKHGSEHGLRTPLAEISTNAPSANVREGAGDKDKGNDKDNGGPVPSSLLLRRPRTSINSGADGFVLDLSSSSAESDHDPLCSATESDDESIPGGSTGNPSTSAGETPCQVAAPIAACPAAESESQILAQLKSNFKPDNANSDADVDELALLFLSHARKRKKNLPQPSRPFQPSNSSPLHSTIADEVFMLCKTRRSAL</sequence>
<comment type="caution">
    <text evidence="1">The sequence shown here is derived from an EMBL/GenBank/DDBJ whole genome shotgun (WGS) entry which is preliminary data.</text>
</comment>
<organism evidence="1 2">
    <name type="scientific">Kickxella alabastrina</name>
    <dbReference type="NCBI Taxonomy" id="61397"/>
    <lineage>
        <taxon>Eukaryota</taxon>
        <taxon>Fungi</taxon>
        <taxon>Fungi incertae sedis</taxon>
        <taxon>Zoopagomycota</taxon>
        <taxon>Kickxellomycotina</taxon>
        <taxon>Kickxellomycetes</taxon>
        <taxon>Kickxellales</taxon>
        <taxon>Kickxellaceae</taxon>
        <taxon>Kickxella</taxon>
    </lineage>
</organism>
<evidence type="ECO:0000313" key="1">
    <source>
        <dbReference type="EMBL" id="KAJ1902068.1"/>
    </source>
</evidence>